<name>A0A543K347_9RHOB</name>
<reference evidence="1 2" key="1">
    <citation type="submission" date="2019-06" db="EMBL/GenBank/DDBJ databases">
        <title>Genomic Encyclopedia of Archaeal and Bacterial Type Strains, Phase II (KMG-II): from individual species to whole genera.</title>
        <authorList>
            <person name="Goeker M."/>
        </authorList>
    </citation>
    <scope>NUCLEOTIDE SEQUENCE [LARGE SCALE GENOMIC DNA]</scope>
    <source>
        <strain evidence="1 2">DSM 18423</strain>
    </source>
</reference>
<proteinExistence type="predicted"/>
<comment type="caution">
    <text evidence="1">The sequence shown here is derived from an EMBL/GenBank/DDBJ whole genome shotgun (WGS) entry which is preliminary data.</text>
</comment>
<dbReference type="EMBL" id="VFPT01000006">
    <property type="protein sequence ID" value="TQM89479.1"/>
    <property type="molecule type" value="Genomic_DNA"/>
</dbReference>
<keyword evidence="2" id="KW-1185">Reference proteome</keyword>
<protein>
    <submittedName>
        <fullName evidence="1">Uncharacterized protein</fullName>
    </submittedName>
</protein>
<dbReference type="Proteomes" id="UP000320582">
    <property type="component" value="Unassembled WGS sequence"/>
</dbReference>
<sequence>MAYEFTVLRRQHIMKAAGLHAILERRQSALCCQSVWRPVFTEAAIRIRRSRTVLSNAPSSTSAQKTHSLRI</sequence>
<gene>
    <name evidence="1" type="ORF">BD293_4498</name>
</gene>
<evidence type="ECO:0000313" key="2">
    <source>
        <dbReference type="Proteomes" id="UP000320582"/>
    </source>
</evidence>
<evidence type="ECO:0000313" key="1">
    <source>
        <dbReference type="EMBL" id="TQM89479.1"/>
    </source>
</evidence>
<dbReference type="AlphaFoldDB" id="A0A543K347"/>
<accession>A0A543K347</accession>
<organism evidence="1 2">
    <name type="scientific">Roseinatronobacter monicus</name>
    <dbReference type="NCBI Taxonomy" id="393481"/>
    <lineage>
        <taxon>Bacteria</taxon>
        <taxon>Pseudomonadati</taxon>
        <taxon>Pseudomonadota</taxon>
        <taxon>Alphaproteobacteria</taxon>
        <taxon>Rhodobacterales</taxon>
        <taxon>Paracoccaceae</taxon>
        <taxon>Roseinatronobacter</taxon>
    </lineage>
</organism>